<dbReference type="PANTHER" id="PTHR43798">
    <property type="entry name" value="MONOACYLGLYCEROL LIPASE"/>
    <property type="match status" value="1"/>
</dbReference>
<dbReference type="EMBL" id="JALLPJ020000470">
    <property type="protein sequence ID" value="KAL3791202.1"/>
    <property type="molecule type" value="Genomic_DNA"/>
</dbReference>
<dbReference type="Gene3D" id="3.40.50.1820">
    <property type="entry name" value="alpha/beta hydrolase"/>
    <property type="match status" value="1"/>
</dbReference>
<name>A0ABD3PT97_9STRA</name>
<dbReference type="InterPro" id="IPR029058">
    <property type="entry name" value="AB_hydrolase_fold"/>
</dbReference>
<keyword evidence="2" id="KW-0378">Hydrolase</keyword>
<dbReference type="PANTHER" id="PTHR43798:SF33">
    <property type="entry name" value="HYDROLASE, PUTATIVE (AFU_ORTHOLOGUE AFUA_2G14860)-RELATED"/>
    <property type="match status" value="1"/>
</dbReference>
<keyword evidence="5" id="KW-1185">Reference proteome</keyword>
<feature type="domain" description="AB hydrolase-1" evidence="3">
    <location>
        <begin position="51"/>
        <end position="168"/>
    </location>
</feature>
<dbReference type="InterPro" id="IPR002410">
    <property type="entry name" value="Peptidase_S33"/>
</dbReference>
<evidence type="ECO:0000256" key="1">
    <source>
        <dbReference type="ARBA" id="ARBA00010088"/>
    </source>
</evidence>
<comment type="similarity">
    <text evidence="1">Belongs to the peptidase S33 family.</text>
</comment>
<accession>A0ABD3PT97</accession>
<organism evidence="4 5">
    <name type="scientific">Cyclotella atomus</name>
    <dbReference type="NCBI Taxonomy" id="382360"/>
    <lineage>
        <taxon>Eukaryota</taxon>
        <taxon>Sar</taxon>
        <taxon>Stramenopiles</taxon>
        <taxon>Ochrophyta</taxon>
        <taxon>Bacillariophyta</taxon>
        <taxon>Coscinodiscophyceae</taxon>
        <taxon>Thalassiosirophycidae</taxon>
        <taxon>Stephanodiscales</taxon>
        <taxon>Stephanodiscaceae</taxon>
        <taxon>Cyclotella</taxon>
    </lineage>
</organism>
<evidence type="ECO:0000313" key="5">
    <source>
        <dbReference type="Proteomes" id="UP001530400"/>
    </source>
</evidence>
<proteinExistence type="inferred from homology"/>
<dbReference type="Proteomes" id="UP001530400">
    <property type="component" value="Unassembled WGS sequence"/>
</dbReference>
<reference evidence="4 5" key="1">
    <citation type="submission" date="2024-10" db="EMBL/GenBank/DDBJ databases">
        <title>Updated reference genomes for cyclostephanoid diatoms.</title>
        <authorList>
            <person name="Roberts W.R."/>
            <person name="Alverson A.J."/>
        </authorList>
    </citation>
    <scope>NUCLEOTIDE SEQUENCE [LARGE SCALE GENOMIC DNA]</scope>
    <source>
        <strain evidence="4 5">AJA010-31</strain>
    </source>
</reference>
<evidence type="ECO:0000259" key="3">
    <source>
        <dbReference type="Pfam" id="PF00561"/>
    </source>
</evidence>
<dbReference type="Pfam" id="PF00561">
    <property type="entry name" value="Abhydrolase_1"/>
    <property type="match status" value="1"/>
</dbReference>
<dbReference type="InterPro" id="IPR050266">
    <property type="entry name" value="AB_hydrolase_sf"/>
</dbReference>
<gene>
    <name evidence="4" type="ORF">ACHAWO_013633</name>
</gene>
<evidence type="ECO:0000256" key="2">
    <source>
        <dbReference type="ARBA" id="ARBA00022801"/>
    </source>
</evidence>
<dbReference type="PRINTS" id="PR00793">
    <property type="entry name" value="PROAMNOPTASE"/>
</dbReference>
<protein>
    <recommendedName>
        <fullName evidence="3">AB hydrolase-1 domain-containing protein</fullName>
    </recommendedName>
</protein>
<evidence type="ECO:0000313" key="4">
    <source>
        <dbReference type="EMBL" id="KAL3791202.1"/>
    </source>
</evidence>
<dbReference type="SUPFAM" id="SSF53474">
    <property type="entry name" value="alpha/beta-Hydrolases"/>
    <property type="match status" value="1"/>
</dbReference>
<dbReference type="AlphaFoldDB" id="A0ABD3PT97"/>
<dbReference type="GO" id="GO:0016787">
    <property type="term" value="F:hydrolase activity"/>
    <property type="evidence" value="ECO:0007669"/>
    <property type="project" value="UniProtKB-KW"/>
</dbReference>
<comment type="caution">
    <text evidence="4">The sequence shown here is derived from an EMBL/GenBank/DDBJ whole genome shotgun (WGS) entry which is preliminary data.</text>
</comment>
<sequence>MLLTSSSVDKPKLGSLLLRRTISPKSTIAQPPLRIAYRIIRPTLLKSDHAPLLFIHGGPSLPSEYLNPIADETPLQDRSLILYDQLGCGWSSIPRENKWYCIENMALDLLELLQHLKKQYDLASYHMCGHSLGGAIGYEVLRHTQDEEYKDNLPRCLSFILSNASTNFDLSESERNRLLKESRHTMNEFIAVHVCRTEKYPEALRLAIGRRGKEWSANNYVAVPLDRNTEQFPSVLIIRGKYDFVTEICTHGWKDLIGKPIQEIVLDGCSHYPHLEKPDDYSKVLQHFCVASESGKLS</sequence>
<dbReference type="InterPro" id="IPR000073">
    <property type="entry name" value="AB_hydrolase_1"/>
</dbReference>